<sequence>MDRRLAAPESEAFTLSDSSLQLTKARSNFQLDSTKGIRLPETTEEANPLTIGSEGEMRKGRLESRRAPTAVPPGARVQQGVRGAVGSEGPRRAASLEAQRPRA</sequence>
<organism evidence="2 3">
    <name type="scientific">Bos mutus</name>
    <name type="common">wild yak</name>
    <dbReference type="NCBI Taxonomy" id="72004"/>
    <lineage>
        <taxon>Eukaryota</taxon>
        <taxon>Metazoa</taxon>
        <taxon>Chordata</taxon>
        <taxon>Craniata</taxon>
        <taxon>Vertebrata</taxon>
        <taxon>Euteleostomi</taxon>
        <taxon>Mammalia</taxon>
        <taxon>Eutheria</taxon>
        <taxon>Laurasiatheria</taxon>
        <taxon>Artiodactyla</taxon>
        <taxon>Ruminantia</taxon>
        <taxon>Pecora</taxon>
        <taxon>Bovidae</taxon>
        <taxon>Bovinae</taxon>
        <taxon>Bos</taxon>
    </lineage>
</organism>
<feature type="compositionally biased region" description="Basic and acidic residues" evidence="1">
    <location>
        <begin position="55"/>
        <end position="66"/>
    </location>
</feature>
<reference evidence="2" key="1">
    <citation type="submission" date="2019-10" db="EMBL/GenBank/DDBJ databases">
        <title>The sequence and de novo assembly of the wild yak genome.</title>
        <authorList>
            <person name="Liu Y."/>
        </authorList>
    </citation>
    <scope>NUCLEOTIDE SEQUENCE [LARGE SCALE GENOMIC DNA]</scope>
    <source>
        <strain evidence="2">WY2019</strain>
    </source>
</reference>
<gene>
    <name evidence="2" type="ORF">E5288_WYG019882</name>
</gene>
<dbReference type="Proteomes" id="UP000322234">
    <property type="component" value="Unassembled WGS sequence"/>
</dbReference>
<evidence type="ECO:0000313" key="2">
    <source>
        <dbReference type="EMBL" id="MXQ91688.1"/>
    </source>
</evidence>
<name>A0A6B0RNG1_9CETA</name>
<dbReference type="AlphaFoldDB" id="A0A6B0RNG1"/>
<comment type="caution">
    <text evidence="2">The sequence shown here is derived from an EMBL/GenBank/DDBJ whole genome shotgun (WGS) entry which is preliminary data.</text>
</comment>
<keyword evidence="3" id="KW-1185">Reference proteome</keyword>
<proteinExistence type="predicted"/>
<evidence type="ECO:0000256" key="1">
    <source>
        <dbReference type="SAM" id="MobiDB-lite"/>
    </source>
</evidence>
<accession>A0A6B0RNG1</accession>
<dbReference type="EMBL" id="VBQZ03000073">
    <property type="protein sequence ID" value="MXQ91688.1"/>
    <property type="molecule type" value="Genomic_DNA"/>
</dbReference>
<protein>
    <submittedName>
        <fullName evidence="2">Uncharacterized protein</fullName>
    </submittedName>
</protein>
<feature type="region of interest" description="Disordered" evidence="1">
    <location>
        <begin position="34"/>
        <end position="103"/>
    </location>
</feature>
<evidence type="ECO:0000313" key="3">
    <source>
        <dbReference type="Proteomes" id="UP000322234"/>
    </source>
</evidence>